<dbReference type="Proteomes" id="UP000807353">
    <property type="component" value="Unassembled WGS sequence"/>
</dbReference>
<dbReference type="OrthoDB" id="4664297at2759"/>
<dbReference type="AlphaFoldDB" id="A0A9P5XPY6"/>
<accession>A0A9P5XPY6</accession>
<comment type="caution">
    <text evidence="1">The sequence shown here is derived from an EMBL/GenBank/DDBJ whole genome shotgun (WGS) entry which is preliminary data.</text>
</comment>
<name>A0A9P5XPY6_9AGAR</name>
<feature type="non-terminal residue" evidence="1">
    <location>
        <position position="1"/>
    </location>
</feature>
<evidence type="ECO:0000313" key="1">
    <source>
        <dbReference type="EMBL" id="KAF9455537.1"/>
    </source>
</evidence>
<keyword evidence="2" id="KW-1185">Reference proteome</keyword>
<reference evidence="1" key="1">
    <citation type="submission" date="2020-11" db="EMBL/GenBank/DDBJ databases">
        <authorList>
            <consortium name="DOE Joint Genome Institute"/>
            <person name="Ahrendt S."/>
            <person name="Riley R."/>
            <person name="Andreopoulos W."/>
            <person name="Labutti K."/>
            <person name="Pangilinan J."/>
            <person name="Ruiz-Duenas F.J."/>
            <person name="Barrasa J.M."/>
            <person name="Sanchez-Garcia M."/>
            <person name="Camarero S."/>
            <person name="Miyauchi S."/>
            <person name="Serrano A."/>
            <person name="Linde D."/>
            <person name="Babiker R."/>
            <person name="Drula E."/>
            <person name="Ayuso-Fernandez I."/>
            <person name="Pacheco R."/>
            <person name="Padilla G."/>
            <person name="Ferreira P."/>
            <person name="Barriuso J."/>
            <person name="Kellner H."/>
            <person name="Castanera R."/>
            <person name="Alfaro M."/>
            <person name="Ramirez L."/>
            <person name="Pisabarro A.G."/>
            <person name="Kuo A."/>
            <person name="Tritt A."/>
            <person name="Lipzen A."/>
            <person name="He G."/>
            <person name="Yan M."/>
            <person name="Ng V."/>
            <person name="Cullen D."/>
            <person name="Martin F."/>
            <person name="Rosso M.-N."/>
            <person name="Henrissat B."/>
            <person name="Hibbett D."/>
            <person name="Martinez A.T."/>
            <person name="Grigoriev I.V."/>
        </authorList>
    </citation>
    <scope>NUCLEOTIDE SEQUENCE</scope>
    <source>
        <strain evidence="1">CBS 247.69</strain>
    </source>
</reference>
<protein>
    <submittedName>
        <fullName evidence="1">Uncharacterized protein</fullName>
    </submittedName>
</protein>
<dbReference type="EMBL" id="MU150625">
    <property type="protein sequence ID" value="KAF9455537.1"/>
    <property type="molecule type" value="Genomic_DNA"/>
</dbReference>
<organism evidence="1 2">
    <name type="scientific">Collybia nuda</name>
    <dbReference type="NCBI Taxonomy" id="64659"/>
    <lineage>
        <taxon>Eukaryota</taxon>
        <taxon>Fungi</taxon>
        <taxon>Dikarya</taxon>
        <taxon>Basidiomycota</taxon>
        <taxon>Agaricomycotina</taxon>
        <taxon>Agaricomycetes</taxon>
        <taxon>Agaricomycetidae</taxon>
        <taxon>Agaricales</taxon>
        <taxon>Tricholomatineae</taxon>
        <taxon>Clitocybaceae</taxon>
        <taxon>Collybia</taxon>
    </lineage>
</organism>
<gene>
    <name evidence="1" type="ORF">BDZ94DRAFT_1242180</name>
</gene>
<sequence length="249" mass="28364">CTGQAGDMFICHGFMPHSASKNHLRIPRFITSPKFVLEHPFNLNREDPSDYSLVEKKTLGVLGVPSLPDWKITGERARFVAPNNGKKDSRLPLELERLKAHAAKTGGVVESIHLQLRLTRVFWEMLNEETACNDYLMNSGLTPSKYGKIFELSAGNSMTLRLLQTSRSNFTLPLGLDFKEWQFCGTKFWPAKRADSEGYSPYQMYLPIPTETPQIPAVRTVTAIVLPTHYQAFVLPWTSSYWVWRAYHV</sequence>
<evidence type="ECO:0000313" key="2">
    <source>
        <dbReference type="Proteomes" id="UP000807353"/>
    </source>
</evidence>
<proteinExistence type="predicted"/>